<protein>
    <submittedName>
        <fullName evidence="1">Uncharacterized protein</fullName>
    </submittedName>
</protein>
<dbReference type="AlphaFoldDB" id="A0AAV0X3A5"/>
<name>A0AAV0X3A5_9HEMI</name>
<accession>A0AAV0X3A5</accession>
<evidence type="ECO:0000313" key="2">
    <source>
        <dbReference type="Proteomes" id="UP001160148"/>
    </source>
</evidence>
<dbReference type="Proteomes" id="UP001160148">
    <property type="component" value="Unassembled WGS sequence"/>
</dbReference>
<organism evidence="1 2">
    <name type="scientific">Macrosiphum euphorbiae</name>
    <name type="common">potato aphid</name>
    <dbReference type="NCBI Taxonomy" id="13131"/>
    <lineage>
        <taxon>Eukaryota</taxon>
        <taxon>Metazoa</taxon>
        <taxon>Ecdysozoa</taxon>
        <taxon>Arthropoda</taxon>
        <taxon>Hexapoda</taxon>
        <taxon>Insecta</taxon>
        <taxon>Pterygota</taxon>
        <taxon>Neoptera</taxon>
        <taxon>Paraneoptera</taxon>
        <taxon>Hemiptera</taxon>
        <taxon>Sternorrhyncha</taxon>
        <taxon>Aphidomorpha</taxon>
        <taxon>Aphidoidea</taxon>
        <taxon>Aphididae</taxon>
        <taxon>Macrosiphini</taxon>
        <taxon>Macrosiphum</taxon>
    </lineage>
</organism>
<comment type="caution">
    <text evidence="1">The sequence shown here is derived from an EMBL/GenBank/DDBJ whole genome shotgun (WGS) entry which is preliminary data.</text>
</comment>
<sequence length="73" mass="8259">MCDEARSFKGEQMSICLKYAIDLEIHKRFLGFLEGQDADFFATMILFFVQQSMIADSHAIPQSHDGIVSCLVI</sequence>
<dbReference type="EMBL" id="CARXXK010000003">
    <property type="protein sequence ID" value="CAI6362647.1"/>
    <property type="molecule type" value="Genomic_DNA"/>
</dbReference>
<gene>
    <name evidence="1" type="ORF">MEUPH1_LOCUS17701</name>
</gene>
<evidence type="ECO:0000313" key="1">
    <source>
        <dbReference type="EMBL" id="CAI6362647.1"/>
    </source>
</evidence>
<reference evidence="1 2" key="1">
    <citation type="submission" date="2023-01" db="EMBL/GenBank/DDBJ databases">
        <authorList>
            <person name="Whitehead M."/>
        </authorList>
    </citation>
    <scope>NUCLEOTIDE SEQUENCE [LARGE SCALE GENOMIC DNA]</scope>
</reference>
<proteinExistence type="predicted"/>
<keyword evidence="2" id="KW-1185">Reference proteome</keyword>